<dbReference type="AlphaFoldDB" id="A0A1F6AQ73"/>
<evidence type="ECO:0000259" key="11">
    <source>
        <dbReference type="PROSITE" id="PS50975"/>
    </source>
</evidence>
<dbReference type="GO" id="GO:0006188">
    <property type="term" value="P:IMP biosynthetic process"/>
    <property type="evidence" value="ECO:0007669"/>
    <property type="project" value="InterPro"/>
</dbReference>
<reference evidence="12 13" key="1">
    <citation type="journal article" date="2016" name="Nat. Commun.">
        <title>Thousands of microbial genomes shed light on interconnected biogeochemical processes in an aquifer system.</title>
        <authorList>
            <person name="Anantharaman K."/>
            <person name="Brown C.T."/>
            <person name="Hug L.A."/>
            <person name="Sharon I."/>
            <person name="Castelle C.J."/>
            <person name="Probst A.J."/>
            <person name="Thomas B.C."/>
            <person name="Singh A."/>
            <person name="Wilkins M.J."/>
            <person name="Karaoz U."/>
            <person name="Brodie E.L."/>
            <person name="Williams K.H."/>
            <person name="Hubbard S.S."/>
            <person name="Banfield J.F."/>
        </authorList>
    </citation>
    <scope>NUCLEOTIDE SEQUENCE [LARGE SCALE GENOMIC DNA]</scope>
</reference>
<protein>
    <recommendedName>
        <fullName evidence="11">ATP-grasp domain-containing protein</fullName>
    </recommendedName>
</protein>
<dbReference type="PANTHER" id="PTHR38147">
    <property type="entry name" value="5-FORMAMINOIMIDAZOLE-4-CARBOXAMIDE-1-(BETA)-D-RIBOFURANOSYL 5'-MONOPHOSPHATE SYNTHETASE-RELATED"/>
    <property type="match status" value="1"/>
</dbReference>
<dbReference type="PROSITE" id="PS50975">
    <property type="entry name" value="ATP_GRASP"/>
    <property type="match status" value="1"/>
</dbReference>
<dbReference type="InterPro" id="IPR023656">
    <property type="entry name" value="IMP_biosynth_PurP"/>
</dbReference>
<dbReference type="Pfam" id="PF06849">
    <property type="entry name" value="DUF1246"/>
    <property type="match status" value="1"/>
</dbReference>
<evidence type="ECO:0000313" key="13">
    <source>
        <dbReference type="Proteomes" id="UP000176609"/>
    </source>
</evidence>
<comment type="cofactor">
    <cofactor evidence="1">
        <name>Mn(2+)</name>
        <dbReference type="ChEBI" id="CHEBI:29035"/>
    </cofactor>
</comment>
<dbReference type="EMBL" id="MFJR01000007">
    <property type="protein sequence ID" value="OGG26835.1"/>
    <property type="molecule type" value="Genomic_DNA"/>
</dbReference>
<dbReference type="Gene3D" id="3.30.1490.20">
    <property type="entry name" value="ATP-grasp fold, A domain"/>
    <property type="match status" value="1"/>
</dbReference>
<keyword evidence="5 10" id="KW-0547">Nucleotide-binding</keyword>
<dbReference type="InterPro" id="IPR011761">
    <property type="entry name" value="ATP-grasp"/>
</dbReference>
<evidence type="ECO:0000256" key="2">
    <source>
        <dbReference type="ARBA" id="ARBA00001946"/>
    </source>
</evidence>
<evidence type="ECO:0000256" key="4">
    <source>
        <dbReference type="ARBA" id="ARBA00022723"/>
    </source>
</evidence>
<evidence type="ECO:0000256" key="3">
    <source>
        <dbReference type="ARBA" id="ARBA00022598"/>
    </source>
</evidence>
<comment type="caution">
    <text evidence="12">The sequence shown here is derived from an EMBL/GenBank/DDBJ whole genome shotgun (WGS) entry which is preliminary data.</text>
</comment>
<dbReference type="InterPro" id="IPR010672">
    <property type="entry name" value="IMP_biosynth_PurP_N"/>
</dbReference>
<evidence type="ECO:0000256" key="5">
    <source>
        <dbReference type="ARBA" id="ARBA00022741"/>
    </source>
</evidence>
<dbReference type="GO" id="GO:0000287">
    <property type="term" value="F:magnesium ion binding"/>
    <property type="evidence" value="ECO:0007669"/>
    <property type="project" value="InterPro"/>
</dbReference>
<proteinExistence type="inferred from homology"/>
<evidence type="ECO:0000313" key="12">
    <source>
        <dbReference type="EMBL" id="OGG26835.1"/>
    </source>
</evidence>
<keyword evidence="3" id="KW-0436">Ligase</keyword>
<sequence length="335" mass="38354">MSNYTIATLASHSALQILKGAKDEGFETLAIATKDKVSFYKRFDFIDKVMGVSSYKDLYDLTALLKKQNVIIIPHGSFVAYLGEDYDKKLNLPHYGNKEVLKWEGNRLKQMFWLEEAGLQIPKIFKDSSQIDQLVIIKLFGAKGGSGYFLAKDKKDFERKIKRFSGEKYIIQQYMVGTPVYLQYFYSKLENKIELMGIDRRYETNVDGLSRIPARFSKDIDIEPSFTVIGNFPIVIRESLLPTVYAMGDQLVKISKKLIPPYGLFGPFCLETILTKNQKFYCIEISCRIVAGTNLYVKGSPYTDLIYNQPMSTGRRIALEIKEAIKQKRLNEILG</sequence>
<keyword evidence="9" id="KW-0464">Manganese</keyword>
<dbReference type="SUPFAM" id="SSF56059">
    <property type="entry name" value="Glutathione synthetase ATP-binding domain-like"/>
    <property type="match status" value="1"/>
</dbReference>
<dbReference type="Pfam" id="PF06973">
    <property type="entry name" value="DUF1297"/>
    <property type="match status" value="1"/>
</dbReference>
<name>A0A1F6AQ73_9BACT</name>
<accession>A0A1F6AQ73</accession>
<dbReference type="InterPro" id="IPR016185">
    <property type="entry name" value="PreATP-grasp_dom_sf"/>
</dbReference>
<dbReference type="GO" id="GO:0005524">
    <property type="term" value="F:ATP binding"/>
    <property type="evidence" value="ECO:0007669"/>
    <property type="project" value="UniProtKB-UniRule"/>
</dbReference>
<keyword evidence="6" id="KW-0658">Purine biosynthesis</keyword>
<comment type="cofactor">
    <cofactor evidence="2">
        <name>Mg(2+)</name>
        <dbReference type="ChEBI" id="CHEBI:18420"/>
    </cofactor>
</comment>
<dbReference type="SUPFAM" id="SSF52440">
    <property type="entry name" value="PreATP-grasp domain"/>
    <property type="match status" value="1"/>
</dbReference>
<evidence type="ECO:0000256" key="1">
    <source>
        <dbReference type="ARBA" id="ARBA00001936"/>
    </source>
</evidence>
<evidence type="ECO:0000256" key="10">
    <source>
        <dbReference type="PROSITE-ProRule" id="PRU00409"/>
    </source>
</evidence>
<dbReference type="PIRSF" id="PIRSF004602">
    <property type="entry name" value="ATPgrasp_PurP"/>
    <property type="match status" value="1"/>
</dbReference>
<evidence type="ECO:0000256" key="6">
    <source>
        <dbReference type="ARBA" id="ARBA00022755"/>
    </source>
</evidence>
<keyword evidence="7 10" id="KW-0067">ATP-binding</keyword>
<keyword evidence="8" id="KW-0460">Magnesium</keyword>
<feature type="domain" description="ATP-grasp" evidence="11">
    <location>
        <begin position="98"/>
        <end position="311"/>
    </location>
</feature>
<keyword evidence="4" id="KW-0479">Metal-binding</keyword>
<dbReference type="HAMAP" id="MF_01163">
    <property type="entry name" value="IMP_biosynth_PurP"/>
    <property type="match status" value="1"/>
</dbReference>
<dbReference type="InterPro" id="IPR009720">
    <property type="entry name" value="IMP_biosynth_PurP_C"/>
</dbReference>
<dbReference type="PANTHER" id="PTHR38147:SF2">
    <property type="entry name" value="5-FORMAMINOIMIDAZOLE-4-CARBOXAMIDE-1-(BETA)-D-RIBOFURANOSYL 5'-MONOPHOSPHATE SYNTHETASE"/>
    <property type="match status" value="1"/>
</dbReference>
<dbReference type="Gene3D" id="3.30.470.20">
    <property type="entry name" value="ATP-grasp fold, B domain"/>
    <property type="match status" value="1"/>
</dbReference>
<dbReference type="InterPro" id="IPR013815">
    <property type="entry name" value="ATP_grasp_subdomain_1"/>
</dbReference>
<dbReference type="Gene3D" id="3.40.50.20">
    <property type="match status" value="1"/>
</dbReference>
<evidence type="ECO:0000256" key="9">
    <source>
        <dbReference type="ARBA" id="ARBA00023211"/>
    </source>
</evidence>
<dbReference type="GO" id="GO:0016879">
    <property type="term" value="F:ligase activity, forming carbon-nitrogen bonds"/>
    <property type="evidence" value="ECO:0007669"/>
    <property type="project" value="InterPro"/>
</dbReference>
<gene>
    <name evidence="12" type="ORF">A2960_01565</name>
</gene>
<evidence type="ECO:0000256" key="7">
    <source>
        <dbReference type="ARBA" id="ARBA00022840"/>
    </source>
</evidence>
<dbReference type="Proteomes" id="UP000176609">
    <property type="component" value="Unassembled WGS sequence"/>
</dbReference>
<organism evidence="12 13">
    <name type="scientific">Candidatus Gottesmanbacteria bacterium RIFCSPLOWO2_01_FULL_39_12b</name>
    <dbReference type="NCBI Taxonomy" id="1798388"/>
    <lineage>
        <taxon>Bacteria</taxon>
        <taxon>Candidatus Gottesmaniibacteriota</taxon>
    </lineage>
</organism>
<evidence type="ECO:0000256" key="8">
    <source>
        <dbReference type="ARBA" id="ARBA00022842"/>
    </source>
</evidence>